<gene>
    <name evidence="1" type="ORF">COS91_01845</name>
</gene>
<dbReference type="EMBL" id="PEWN01000029">
    <property type="protein sequence ID" value="PIU51938.1"/>
    <property type="molecule type" value="Genomic_DNA"/>
</dbReference>
<reference evidence="2" key="1">
    <citation type="submission" date="2017-09" db="EMBL/GenBank/DDBJ databases">
        <title>Depth-based differentiation of microbial function through sediment-hosted aquifers and enrichment of novel symbionts in the deep terrestrial subsurface.</title>
        <authorList>
            <person name="Probst A.J."/>
            <person name="Ladd B."/>
            <person name="Jarett J.K."/>
            <person name="Geller-Mcgrath D.E."/>
            <person name="Sieber C.M.K."/>
            <person name="Emerson J.B."/>
            <person name="Anantharaman K."/>
            <person name="Thomas B.C."/>
            <person name="Malmstrom R."/>
            <person name="Stieglmeier M."/>
            <person name="Klingl A."/>
            <person name="Woyke T."/>
            <person name="Ryan C.M."/>
            <person name="Banfield J.F."/>
        </authorList>
    </citation>
    <scope>NUCLEOTIDE SEQUENCE [LARGE SCALE GENOMIC DNA]</scope>
</reference>
<organism evidence="1 2">
    <name type="scientific">Candidatus Desantisbacteria bacterium CG07_land_8_20_14_0_80_39_15</name>
    <dbReference type="NCBI Taxonomy" id="1974549"/>
    <lineage>
        <taxon>Bacteria</taxon>
        <taxon>Candidatus Desantisiibacteriota</taxon>
    </lineage>
</organism>
<name>A0A2M6ZHS5_9BACT</name>
<evidence type="ECO:0000313" key="2">
    <source>
        <dbReference type="Proteomes" id="UP000229227"/>
    </source>
</evidence>
<dbReference type="Proteomes" id="UP000229227">
    <property type="component" value="Unassembled WGS sequence"/>
</dbReference>
<comment type="caution">
    <text evidence="1">The sequence shown here is derived from an EMBL/GenBank/DDBJ whole genome shotgun (WGS) entry which is preliminary data.</text>
</comment>
<proteinExistence type="predicted"/>
<evidence type="ECO:0000313" key="1">
    <source>
        <dbReference type="EMBL" id="PIU51938.1"/>
    </source>
</evidence>
<dbReference type="AlphaFoldDB" id="A0A2M6ZHS5"/>
<sequence length="75" mass="8766">MGEKTIVSTTKFCPVIGGLVNLQAEVLIPKPRSERREVLEWLDCDYKNQCNKKCNLFWGRNLANFLFDEPELHRI</sequence>
<protein>
    <submittedName>
        <fullName evidence="1">Uncharacterized protein</fullName>
    </submittedName>
</protein>
<accession>A0A2M6ZHS5</accession>